<dbReference type="AlphaFoldDB" id="A0A7L4ZL62"/>
<dbReference type="Proteomes" id="UP000464657">
    <property type="component" value="Chromosome"/>
</dbReference>
<dbReference type="InterPro" id="IPR036922">
    <property type="entry name" value="Rieske_2Fe-2S_sf"/>
</dbReference>
<evidence type="ECO:0008006" key="4">
    <source>
        <dbReference type="Google" id="ProtNLM"/>
    </source>
</evidence>
<protein>
    <recommendedName>
        <fullName evidence="4">Rieske domain-containing protein</fullName>
    </recommendedName>
</protein>
<evidence type="ECO:0000313" key="2">
    <source>
        <dbReference type="EMBL" id="QHI37159.1"/>
    </source>
</evidence>
<evidence type="ECO:0000256" key="1">
    <source>
        <dbReference type="SAM" id="SignalP"/>
    </source>
</evidence>
<dbReference type="EMBL" id="CP019288">
    <property type="protein sequence ID" value="QHI37159.1"/>
    <property type="molecule type" value="Genomic_DNA"/>
</dbReference>
<reference evidence="2 3" key="1">
    <citation type="journal article" date="2013" name="Int. J. Syst. Evol. Microbiol.">
        <title>Kordia antarctica sp. nov., isolated from Antarctic seawater.</title>
        <authorList>
            <person name="Baek K."/>
            <person name="Choi A."/>
            <person name="Kang I."/>
            <person name="Lee K."/>
            <person name="Cho J.C."/>
        </authorList>
    </citation>
    <scope>NUCLEOTIDE SEQUENCE [LARGE SCALE GENOMIC DNA]</scope>
    <source>
        <strain evidence="2 3">IMCC3317</strain>
    </source>
</reference>
<dbReference type="SUPFAM" id="SSF50022">
    <property type="entry name" value="ISP domain"/>
    <property type="match status" value="1"/>
</dbReference>
<name>A0A7L4ZL62_9FLAO</name>
<evidence type="ECO:0000313" key="3">
    <source>
        <dbReference type="Proteomes" id="UP000464657"/>
    </source>
</evidence>
<sequence>MNIPMKRFLILCCVVICMFSCNSDDGGNNNNPFIPNALVQFQINLNLPLYDNLSFAGGSHYVPNGGGVRGFFVFNLSGDQFLAWEASCPNHIPSNCSTMTINGVLATCACEDYEYSLANGQLLNPVEGSDSFPMVNYRITKSGDVLTISNN</sequence>
<keyword evidence="3" id="KW-1185">Reference proteome</keyword>
<keyword evidence="1" id="KW-0732">Signal</keyword>
<dbReference type="KEGG" id="kan:IMCC3317_25370"/>
<organism evidence="2 3">
    <name type="scientific">Kordia antarctica</name>
    <dbReference type="NCBI Taxonomy" id="1218801"/>
    <lineage>
        <taxon>Bacteria</taxon>
        <taxon>Pseudomonadati</taxon>
        <taxon>Bacteroidota</taxon>
        <taxon>Flavobacteriia</taxon>
        <taxon>Flavobacteriales</taxon>
        <taxon>Flavobacteriaceae</taxon>
        <taxon>Kordia</taxon>
    </lineage>
</organism>
<feature type="chain" id="PRO_5029907091" description="Rieske domain-containing protein" evidence="1">
    <location>
        <begin position="24"/>
        <end position="151"/>
    </location>
</feature>
<proteinExistence type="predicted"/>
<dbReference type="GO" id="GO:0051537">
    <property type="term" value="F:2 iron, 2 sulfur cluster binding"/>
    <property type="evidence" value="ECO:0007669"/>
    <property type="project" value="InterPro"/>
</dbReference>
<gene>
    <name evidence="2" type="ORF">IMCC3317_25370</name>
</gene>
<accession>A0A7L4ZL62</accession>
<feature type="signal peptide" evidence="1">
    <location>
        <begin position="1"/>
        <end position="23"/>
    </location>
</feature>